<sequence length="574" mass="63084">MLNLQAEKDSMEEYTATEWKEELLLLEAKHQMMSVTPQMHIDLSQWTSYLDKQEFDLRSPRSENTCHLILKVKQPDDTEEFMQRSFSGQNGKIKVLDYVVPLAWRAGQPFSIAAESTIDGLARLAVAFMEGSPIVLDDLLELTEMASVTLDGRATKLLQNDSVMRLLCGSGLSSPSCQTPVSILSSIGDSYDAWGGSNESMATESDINDADSMLSAHDMLYDSDIAQTSTPNNSTTCSDGIEGAADAHYMSADSSQLSKDFSWGEKSTESEHTVETTNTQTVRTPPVSPKVGPVHKSSGDSQQSMGKPPNVLVYCGQKDSTRQFEAVKEIISKCLNSSRYAIYHLRHSDVHTVPWADNTRLLIISSEHVYDGVDAAFLKYFHQGGAVVSFTSAFDTVFVQRLQNRSIAGVLRMAFEQWTDVTAICGCHTYNMTGGSCLLPEVDVQIVATDAKTSSPIMLQVLDENSAGVAFLSQGCSLVNLDKHPAEMAVSPEIFQALKDMTPERMQILTRIFAALGMDVSQGEPLAVTPCILFAVSQAQKEKLLKRTEPRLHDGILHSRKMSLQFVDDSSLAD</sequence>
<dbReference type="AlphaFoldDB" id="A0AAD9NMJ7"/>
<dbReference type="GO" id="GO:0005737">
    <property type="term" value="C:cytoplasm"/>
    <property type="evidence" value="ECO:0007669"/>
    <property type="project" value="TreeGrafter"/>
</dbReference>
<protein>
    <submittedName>
        <fullName evidence="2">Uncharacterized protein</fullName>
    </submittedName>
</protein>
<accession>A0AAD9NMJ7</accession>
<dbReference type="PANTHER" id="PTHR12835:SF5">
    <property type="entry name" value="BIOTIN--PROTEIN LIGASE"/>
    <property type="match status" value="1"/>
</dbReference>
<evidence type="ECO:0000313" key="3">
    <source>
        <dbReference type="Proteomes" id="UP001209878"/>
    </source>
</evidence>
<gene>
    <name evidence="2" type="ORF">NP493_727g01037</name>
</gene>
<reference evidence="2" key="1">
    <citation type="journal article" date="2023" name="Mol. Biol. Evol.">
        <title>Third-Generation Sequencing Reveals the Adaptive Role of the Epigenome in Three Deep-Sea Polychaetes.</title>
        <authorList>
            <person name="Perez M."/>
            <person name="Aroh O."/>
            <person name="Sun Y."/>
            <person name="Lan Y."/>
            <person name="Juniper S.K."/>
            <person name="Young C.R."/>
            <person name="Angers B."/>
            <person name="Qian P.Y."/>
        </authorList>
    </citation>
    <scope>NUCLEOTIDE SEQUENCE</scope>
    <source>
        <strain evidence="2">R07B-5</strain>
    </source>
</reference>
<feature type="compositionally biased region" description="Basic and acidic residues" evidence="1">
    <location>
        <begin position="262"/>
        <end position="274"/>
    </location>
</feature>
<evidence type="ECO:0000313" key="2">
    <source>
        <dbReference type="EMBL" id="KAK2175510.1"/>
    </source>
</evidence>
<dbReference type="Proteomes" id="UP001209878">
    <property type="component" value="Unassembled WGS sequence"/>
</dbReference>
<organism evidence="2 3">
    <name type="scientific">Ridgeia piscesae</name>
    <name type="common">Tubeworm</name>
    <dbReference type="NCBI Taxonomy" id="27915"/>
    <lineage>
        <taxon>Eukaryota</taxon>
        <taxon>Metazoa</taxon>
        <taxon>Spiralia</taxon>
        <taxon>Lophotrochozoa</taxon>
        <taxon>Annelida</taxon>
        <taxon>Polychaeta</taxon>
        <taxon>Sedentaria</taxon>
        <taxon>Canalipalpata</taxon>
        <taxon>Sabellida</taxon>
        <taxon>Siboglinidae</taxon>
        <taxon>Ridgeia</taxon>
    </lineage>
</organism>
<dbReference type="EMBL" id="JAODUO010000726">
    <property type="protein sequence ID" value="KAK2175510.1"/>
    <property type="molecule type" value="Genomic_DNA"/>
</dbReference>
<keyword evidence="3" id="KW-1185">Reference proteome</keyword>
<name>A0AAD9NMJ7_RIDPI</name>
<feature type="region of interest" description="Disordered" evidence="1">
    <location>
        <begin position="260"/>
        <end position="309"/>
    </location>
</feature>
<comment type="caution">
    <text evidence="2">The sequence shown here is derived from an EMBL/GenBank/DDBJ whole genome shotgun (WGS) entry which is preliminary data.</text>
</comment>
<proteinExistence type="predicted"/>
<evidence type="ECO:0000256" key="1">
    <source>
        <dbReference type="SAM" id="MobiDB-lite"/>
    </source>
</evidence>
<dbReference type="PANTHER" id="PTHR12835">
    <property type="entry name" value="BIOTIN PROTEIN LIGASE"/>
    <property type="match status" value="1"/>
</dbReference>
<feature type="compositionally biased region" description="Low complexity" evidence="1">
    <location>
        <begin position="275"/>
        <end position="285"/>
    </location>
</feature>
<dbReference type="GO" id="GO:0004077">
    <property type="term" value="F:biotin--[biotin carboxyl-carrier protein] ligase activity"/>
    <property type="evidence" value="ECO:0007669"/>
    <property type="project" value="TreeGrafter"/>
</dbReference>